<evidence type="ECO:0000313" key="2">
    <source>
        <dbReference type="Proteomes" id="UP000661858"/>
    </source>
</evidence>
<name>A0A937ENV3_9ACTN</name>
<protein>
    <submittedName>
        <fullName evidence="1">Uncharacterized protein</fullName>
    </submittedName>
</protein>
<comment type="caution">
    <text evidence="1">The sequence shown here is derived from an EMBL/GenBank/DDBJ whole genome shotgun (WGS) entry which is preliminary data.</text>
</comment>
<evidence type="ECO:0000313" key="1">
    <source>
        <dbReference type="EMBL" id="MBL1086778.1"/>
    </source>
</evidence>
<dbReference type="EMBL" id="JAERRK010000025">
    <property type="protein sequence ID" value="MBL1086778.1"/>
    <property type="molecule type" value="Genomic_DNA"/>
</dbReference>
<accession>A0A937ENV3</accession>
<organism evidence="1 2">
    <name type="scientific">Streptomyces actinomycinicus</name>
    <dbReference type="NCBI Taxonomy" id="1695166"/>
    <lineage>
        <taxon>Bacteria</taxon>
        <taxon>Bacillati</taxon>
        <taxon>Actinomycetota</taxon>
        <taxon>Actinomycetes</taxon>
        <taxon>Kitasatosporales</taxon>
        <taxon>Streptomycetaceae</taxon>
        <taxon>Streptomyces</taxon>
    </lineage>
</organism>
<proteinExistence type="predicted"/>
<reference evidence="1" key="1">
    <citation type="submission" date="2021-01" db="EMBL/GenBank/DDBJ databases">
        <title>WGS of actinomycetes isolated from Thailand.</title>
        <authorList>
            <person name="Thawai C."/>
        </authorList>
    </citation>
    <scope>NUCLEOTIDE SEQUENCE</scope>
    <source>
        <strain evidence="1">RCU-197</strain>
    </source>
</reference>
<dbReference type="AlphaFoldDB" id="A0A937ENV3"/>
<keyword evidence="2" id="KW-1185">Reference proteome</keyword>
<gene>
    <name evidence="1" type="ORF">JK359_33265</name>
</gene>
<sequence length="48" mass="5207">MAQTGTHSFVAAHIVRVGDTTALIALPDWHHGQILVPVDTMLLMQVTL</sequence>
<dbReference type="RefSeq" id="WP_201843331.1">
    <property type="nucleotide sequence ID" value="NZ_JAERRK010000025.1"/>
</dbReference>
<dbReference type="Proteomes" id="UP000661858">
    <property type="component" value="Unassembled WGS sequence"/>
</dbReference>